<accession>A0ABN8YIZ1</accession>
<dbReference type="Proteomes" id="UP001176941">
    <property type="component" value="Chromosome 19"/>
</dbReference>
<feature type="compositionally biased region" description="Low complexity" evidence="1">
    <location>
        <begin position="84"/>
        <end position="101"/>
    </location>
</feature>
<evidence type="ECO:0000313" key="2">
    <source>
        <dbReference type="EMBL" id="CAI9159689.1"/>
    </source>
</evidence>
<feature type="compositionally biased region" description="Basic and acidic residues" evidence="1">
    <location>
        <begin position="24"/>
        <end position="42"/>
    </location>
</feature>
<evidence type="ECO:0000256" key="1">
    <source>
        <dbReference type="SAM" id="MobiDB-lite"/>
    </source>
</evidence>
<organism evidence="2 3">
    <name type="scientific">Rangifer tarandus platyrhynchus</name>
    <name type="common">Svalbard reindeer</name>
    <dbReference type="NCBI Taxonomy" id="3082113"/>
    <lineage>
        <taxon>Eukaryota</taxon>
        <taxon>Metazoa</taxon>
        <taxon>Chordata</taxon>
        <taxon>Craniata</taxon>
        <taxon>Vertebrata</taxon>
        <taxon>Euteleostomi</taxon>
        <taxon>Mammalia</taxon>
        <taxon>Eutheria</taxon>
        <taxon>Laurasiatheria</taxon>
        <taxon>Artiodactyla</taxon>
        <taxon>Ruminantia</taxon>
        <taxon>Pecora</taxon>
        <taxon>Cervidae</taxon>
        <taxon>Odocoileinae</taxon>
        <taxon>Rangifer</taxon>
    </lineage>
</organism>
<proteinExistence type="predicted"/>
<feature type="region of interest" description="Disordered" evidence="1">
    <location>
        <begin position="1"/>
        <end position="123"/>
    </location>
</feature>
<dbReference type="EMBL" id="OX459955">
    <property type="protein sequence ID" value="CAI9159689.1"/>
    <property type="molecule type" value="Genomic_DNA"/>
</dbReference>
<reference evidence="2" key="1">
    <citation type="submission" date="2023-04" db="EMBL/GenBank/DDBJ databases">
        <authorList>
            <consortium name="ELIXIR-Norway"/>
        </authorList>
    </citation>
    <scope>NUCLEOTIDE SEQUENCE [LARGE SCALE GENOMIC DNA]</scope>
</reference>
<keyword evidence="3" id="KW-1185">Reference proteome</keyword>
<evidence type="ECO:0000313" key="3">
    <source>
        <dbReference type="Proteomes" id="UP001176941"/>
    </source>
</evidence>
<name>A0ABN8YIZ1_RANTA</name>
<feature type="compositionally biased region" description="Low complexity" evidence="1">
    <location>
        <begin position="10"/>
        <end position="23"/>
    </location>
</feature>
<gene>
    <name evidence="2" type="ORF">MRATA1EN1_LOCUS8651</name>
</gene>
<feature type="compositionally biased region" description="Low complexity" evidence="1">
    <location>
        <begin position="43"/>
        <end position="53"/>
    </location>
</feature>
<protein>
    <submittedName>
        <fullName evidence="2">Uncharacterized protein</fullName>
    </submittedName>
</protein>
<sequence length="123" mass="12817">MQMSPTGGQLPALPARLRAPRPAGGRESRASEPASERPRPGEPRAQPSAAARPQSRDQASTVPVGQAERSDPKPSARCRPRPAPGNAPSARRPGGARSPPGGRRPRAPLSLPMARDGVRGLDC</sequence>